<evidence type="ECO:0000313" key="2">
    <source>
        <dbReference type="Proteomes" id="UP000297595"/>
    </source>
</evidence>
<evidence type="ECO:0000313" key="1">
    <source>
        <dbReference type="EMBL" id="TGJ74791.1"/>
    </source>
</evidence>
<dbReference type="OrthoDB" id="2942798at2759"/>
<dbReference type="InterPro" id="IPR011009">
    <property type="entry name" value="Kinase-like_dom_sf"/>
</dbReference>
<dbReference type="AlphaFoldDB" id="A0A7C8K8U1"/>
<accession>A0A7C8K8U1</accession>
<protein>
    <submittedName>
        <fullName evidence="1">Uncharacterized protein</fullName>
    </submittedName>
</protein>
<comment type="caution">
    <text evidence="1">The sequence shown here is derived from an EMBL/GenBank/DDBJ whole genome shotgun (WGS) entry which is preliminary data.</text>
</comment>
<reference evidence="1 2" key="1">
    <citation type="submission" date="2019-03" db="EMBL/GenBank/DDBJ databases">
        <title>Nematode-trapping fungi genome.</title>
        <authorList>
            <person name="Vidal-Diez De Ulzurrun G."/>
        </authorList>
    </citation>
    <scope>NUCLEOTIDE SEQUENCE [LARGE SCALE GENOMIC DNA]</scope>
    <source>
        <strain evidence="1 2">TWF154</strain>
    </source>
</reference>
<dbReference type="EMBL" id="SOZJ01000001">
    <property type="protein sequence ID" value="TGJ74791.1"/>
    <property type="molecule type" value="Genomic_DNA"/>
</dbReference>
<sequence>MFELPKTILLLEGRSKINTPIPGLKLGRENQAGKSAKDLRLLLQDAIGGSYSKFVRAKAFIAGQDPETCTGTSVIVKMYDLYNPKAILKYKKEVAVYKHLSSLQGTHIPRLYVSSDHIDGGYCIVVLEDCGKEMNEHLFKDPATKEQAKKALLEIHQFGGSCTELSGVAT</sequence>
<dbReference type="Proteomes" id="UP000297595">
    <property type="component" value="Unassembled WGS sequence"/>
</dbReference>
<name>A0A7C8K8U1_ORBOL</name>
<gene>
    <name evidence="1" type="ORF">EYR41_001755</name>
</gene>
<proteinExistence type="predicted"/>
<organism evidence="1 2">
    <name type="scientific">Orbilia oligospora</name>
    <name type="common">Nematode-trapping fungus</name>
    <name type="synonym">Arthrobotrys oligospora</name>
    <dbReference type="NCBI Taxonomy" id="2813651"/>
    <lineage>
        <taxon>Eukaryota</taxon>
        <taxon>Fungi</taxon>
        <taxon>Dikarya</taxon>
        <taxon>Ascomycota</taxon>
        <taxon>Pezizomycotina</taxon>
        <taxon>Orbiliomycetes</taxon>
        <taxon>Orbiliales</taxon>
        <taxon>Orbiliaceae</taxon>
        <taxon>Orbilia</taxon>
    </lineage>
</organism>
<dbReference type="SUPFAM" id="SSF56112">
    <property type="entry name" value="Protein kinase-like (PK-like)"/>
    <property type="match status" value="1"/>
</dbReference>